<gene>
    <name evidence="1" type="ORF">UK23_46595</name>
</gene>
<keyword evidence="2" id="KW-1185">Reference proteome</keyword>
<reference evidence="1 2" key="1">
    <citation type="submission" date="2015-02" db="EMBL/GenBank/DDBJ databases">
        <authorList>
            <person name="Ju K.-S."/>
            <person name="Doroghazi J.R."/>
            <person name="Metcalf W."/>
        </authorList>
    </citation>
    <scope>NUCLEOTIDE SEQUENCE [LARGE SCALE GENOMIC DNA]</scope>
    <source>
        <strain evidence="1 2">NRRL B-16140</strain>
    </source>
</reference>
<comment type="caution">
    <text evidence="1">The sequence shown here is derived from an EMBL/GenBank/DDBJ whole genome shotgun (WGS) entry which is preliminary data.</text>
</comment>
<dbReference type="STRING" id="68170.GCA_000974445_00111"/>
<proteinExistence type="predicted"/>
<dbReference type="OrthoDB" id="3693051at2"/>
<accession>A0A0F0GB51</accession>
<sequence length="95" mass="10119">MDPALDALRDRLAEIIASPPENTDDLVDTLSGLAKLSNQWSEAIQALRAPTRRLIGPAAAASVSVAARRAEESFIELEITLGDALAAQPRALRQS</sequence>
<protein>
    <submittedName>
        <fullName evidence="1">Uncharacterized protein</fullName>
    </submittedName>
</protein>
<dbReference type="AlphaFoldDB" id="A0A0F0GB51"/>
<name>A0A0F0GB51_LENAE</name>
<dbReference type="PATRIC" id="fig|68170.10.peg.2945"/>
<evidence type="ECO:0000313" key="1">
    <source>
        <dbReference type="EMBL" id="KJK33325.1"/>
    </source>
</evidence>
<dbReference type="RefSeq" id="WP_045318292.1">
    <property type="nucleotide sequence ID" value="NZ_JYJG01000550.1"/>
</dbReference>
<evidence type="ECO:0000313" key="2">
    <source>
        <dbReference type="Proteomes" id="UP000033393"/>
    </source>
</evidence>
<dbReference type="eggNOG" id="ENOG5031VKK">
    <property type="taxonomic scope" value="Bacteria"/>
</dbReference>
<organism evidence="1 2">
    <name type="scientific">Lentzea aerocolonigenes</name>
    <name type="common">Lechevalieria aerocolonigenes</name>
    <name type="synonym">Saccharothrix aerocolonigenes</name>
    <dbReference type="NCBI Taxonomy" id="68170"/>
    <lineage>
        <taxon>Bacteria</taxon>
        <taxon>Bacillati</taxon>
        <taxon>Actinomycetota</taxon>
        <taxon>Actinomycetes</taxon>
        <taxon>Pseudonocardiales</taxon>
        <taxon>Pseudonocardiaceae</taxon>
        <taxon>Lentzea</taxon>
    </lineage>
</organism>
<dbReference type="EMBL" id="JYJG01000550">
    <property type="protein sequence ID" value="KJK33325.1"/>
    <property type="molecule type" value="Genomic_DNA"/>
</dbReference>
<dbReference type="Proteomes" id="UP000033393">
    <property type="component" value="Unassembled WGS sequence"/>
</dbReference>